<protein>
    <submittedName>
        <fullName evidence="3">XRE family transcriptional regulator</fullName>
    </submittedName>
</protein>
<keyword evidence="4" id="KW-1185">Reference proteome</keyword>
<dbReference type="InterPro" id="IPR001387">
    <property type="entry name" value="Cro/C1-type_HTH"/>
</dbReference>
<dbReference type="PANTHER" id="PTHR46797">
    <property type="entry name" value="HTH-TYPE TRANSCRIPTIONAL REGULATOR"/>
    <property type="match status" value="1"/>
</dbReference>
<dbReference type="PROSITE" id="PS50943">
    <property type="entry name" value="HTH_CROC1"/>
    <property type="match status" value="1"/>
</dbReference>
<evidence type="ECO:0000313" key="3">
    <source>
        <dbReference type="EMBL" id="OZI79085.1"/>
    </source>
</evidence>
<evidence type="ECO:0000256" key="1">
    <source>
        <dbReference type="ARBA" id="ARBA00023125"/>
    </source>
</evidence>
<feature type="domain" description="HTH cro/C1-type" evidence="2">
    <location>
        <begin position="8"/>
        <end position="62"/>
    </location>
</feature>
<dbReference type="CDD" id="cd00093">
    <property type="entry name" value="HTH_XRE"/>
    <property type="match status" value="1"/>
</dbReference>
<dbReference type="Pfam" id="PF07883">
    <property type="entry name" value="Cupin_2"/>
    <property type="match status" value="1"/>
</dbReference>
<dbReference type="EMBL" id="NEVT01000003">
    <property type="protein sequence ID" value="OZI79085.1"/>
    <property type="molecule type" value="Genomic_DNA"/>
</dbReference>
<dbReference type="InterPro" id="IPR013096">
    <property type="entry name" value="Cupin_2"/>
</dbReference>
<comment type="caution">
    <text evidence="3">The sequence shown here is derived from an EMBL/GenBank/DDBJ whole genome shotgun (WGS) entry which is preliminary data.</text>
</comment>
<name>A0A261VYC9_9BORD</name>
<dbReference type="InterPro" id="IPR014710">
    <property type="entry name" value="RmlC-like_jellyroll"/>
</dbReference>
<dbReference type="SMART" id="SM00530">
    <property type="entry name" value="HTH_XRE"/>
    <property type="match status" value="1"/>
</dbReference>
<dbReference type="GO" id="GO:0003677">
    <property type="term" value="F:DNA binding"/>
    <property type="evidence" value="ECO:0007669"/>
    <property type="project" value="UniProtKB-KW"/>
</dbReference>
<dbReference type="CDD" id="cd02209">
    <property type="entry name" value="cupin_XRE_C"/>
    <property type="match status" value="1"/>
</dbReference>
<evidence type="ECO:0000259" key="2">
    <source>
        <dbReference type="PROSITE" id="PS50943"/>
    </source>
</evidence>
<dbReference type="Gene3D" id="1.10.260.40">
    <property type="entry name" value="lambda repressor-like DNA-binding domains"/>
    <property type="match status" value="1"/>
</dbReference>
<dbReference type="InterPro" id="IPR010982">
    <property type="entry name" value="Lambda_DNA-bd_dom_sf"/>
</dbReference>
<proteinExistence type="predicted"/>
<organism evidence="3 4">
    <name type="scientific">Bordetella genomosp. 2</name>
    <dbReference type="NCBI Taxonomy" id="1983456"/>
    <lineage>
        <taxon>Bacteria</taxon>
        <taxon>Pseudomonadati</taxon>
        <taxon>Pseudomonadota</taxon>
        <taxon>Betaproteobacteria</taxon>
        <taxon>Burkholderiales</taxon>
        <taxon>Alcaligenaceae</taxon>
        <taxon>Bordetella</taxon>
    </lineage>
</organism>
<dbReference type="InterPro" id="IPR050807">
    <property type="entry name" value="TransReg_Diox_bact_type"/>
</dbReference>
<keyword evidence="1" id="KW-0238">DNA-binding</keyword>
<dbReference type="Gene3D" id="2.60.120.10">
    <property type="entry name" value="Jelly Rolls"/>
    <property type="match status" value="1"/>
</dbReference>
<gene>
    <name evidence="3" type="ORF">CAL24_03850</name>
</gene>
<dbReference type="Pfam" id="PF13560">
    <property type="entry name" value="HTH_31"/>
    <property type="match status" value="1"/>
</dbReference>
<dbReference type="PANTHER" id="PTHR46797:SF11">
    <property type="entry name" value="HTH-TYPE TRANSCRIPTIONAL REGULATOR PUUR"/>
    <property type="match status" value="1"/>
</dbReference>
<dbReference type="GO" id="GO:0003700">
    <property type="term" value="F:DNA-binding transcription factor activity"/>
    <property type="evidence" value="ECO:0007669"/>
    <property type="project" value="TreeGrafter"/>
</dbReference>
<dbReference type="InterPro" id="IPR011051">
    <property type="entry name" value="RmlC_Cupin_sf"/>
</dbReference>
<dbReference type="AlphaFoldDB" id="A0A261VYC9"/>
<dbReference type="Proteomes" id="UP000215633">
    <property type="component" value="Unassembled WGS sequence"/>
</dbReference>
<reference evidence="4" key="1">
    <citation type="submission" date="2017-05" db="EMBL/GenBank/DDBJ databases">
        <title>Complete and WGS of Bordetella genogroups.</title>
        <authorList>
            <person name="Spilker T."/>
            <person name="Lipuma J."/>
        </authorList>
    </citation>
    <scope>NUCLEOTIDE SEQUENCE [LARGE SCALE GENOMIC DNA]</scope>
    <source>
        <strain evidence="4">AU8256</strain>
    </source>
</reference>
<evidence type="ECO:0000313" key="4">
    <source>
        <dbReference type="Proteomes" id="UP000215633"/>
    </source>
</evidence>
<dbReference type="RefSeq" id="WP_028356739.1">
    <property type="nucleotide sequence ID" value="NZ_NEVT01000003.1"/>
</dbReference>
<dbReference type="SUPFAM" id="SSF51182">
    <property type="entry name" value="RmlC-like cupins"/>
    <property type="match status" value="1"/>
</dbReference>
<sequence length="182" mass="19820">MPRIGADIRELRRRRGLGIREVAQRSGVSHASISLIERDKISPSLDTLAAVLDALGTTIVGFFSSSRLLVAESPFYGPEDLLEIGKTSTISYRMIGSRFPNRAMLMMQERYAPGTDTGELFSHNAQEAGLVTAGAIEVTVGDKTRVLQAGDAYYFDSRTPHRFRNVGEGVGEIVSAVTPPTY</sequence>
<accession>A0A261VYC9</accession>
<dbReference type="GO" id="GO:0005829">
    <property type="term" value="C:cytosol"/>
    <property type="evidence" value="ECO:0007669"/>
    <property type="project" value="TreeGrafter"/>
</dbReference>
<dbReference type="SUPFAM" id="SSF47413">
    <property type="entry name" value="lambda repressor-like DNA-binding domains"/>
    <property type="match status" value="1"/>
</dbReference>